<dbReference type="AlphaFoldDB" id="A0A1H7M3F2"/>
<dbReference type="Proteomes" id="UP000182719">
    <property type="component" value="Unassembled WGS sequence"/>
</dbReference>
<dbReference type="RefSeq" id="WP_075005994.1">
    <property type="nucleotide sequence ID" value="NZ_FOAP01000003.1"/>
</dbReference>
<dbReference type="OrthoDB" id="5506788at2"/>
<sequence>MRARGHSLGWAAALVLALPAAGCRCGTKEPAPARPLPAAEAGGERPAAGKAGVKVPLPPGWSAVMAADGSFQAGPPGTPVLRVDIRRGEGAARPSSEALAESAREQFSQFEISLDQEEDEENLALLRLTIAPKLPDGGVGMHAPVLLGAKRVGEDLFLCASLPGAGMEDVRLANEACREIQVQSAPR</sequence>
<feature type="region of interest" description="Disordered" evidence="1">
    <location>
        <begin position="29"/>
        <end position="50"/>
    </location>
</feature>
<reference evidence="3" key="1">
    <citation type="submission" date="2016-10" db="EMBL/GenBank/DDBJ databases">
        <authorList>
            <person name="Varghese N."/>
            <person name="Submissions S."/>
        </authorList>
    </citation>
    <scope>NUCLEOTIDE SEQUENCE [LARGE SCALE GENOMIC DNA]</scope>
    <source>
        <strain evidence="3">DSM 17044</strain>
    </source>
</reference>
<dbReference type="EMBL" id="FOAP01000003">
    <property type="protein sequence ID" value="SEL05642.1"/>
    <property type="molecule type" value="Genomic_DNA"/>
</dbReference>
<accession>A0A1H7M3F2</accession>
<feature type="compositionally biased region" description="Low complexity" evidence="1">
    <location>
        <begin position="36"/>
        <end position="50"/>
    </location>
</feature>
<gene>
    <name evidence="2" type="ORF">SAMN05444354_103416</name>
</gene>
<name>A0A1H7M3F2_STIAU</name>
<protein>
    <submittedName>
        <fullName evidence="2">Uncharacterized protein</fullName>
    </submittedName>
</protein>
<proteinExistence type="predicted"/>
<keyword evidence="3" id="KW-1185">Reference proteome</keyword>
<evidence type="ECO:0000313" key="2">
    <source>
        <dbReference type="EMBL" id="SEL05642.1"/>
    </source>
</evidence>
<evidence type="ECO:0000256" key="1">
    <source>
        <dbReference type="SAM" id="MobiDB-lite"/>
    </source>
</evidence>
<organism evidence="2 3">
    <name type="scientific">Stigmatella aurantiaca</name>
    <dbReference type="NCBI Taxonomy" id="41"/>
    <lineage>
        <taxon>Bacteria</taxon>
        <taxon>Pseudomonadati</taxon>
        <taxon>Myxococcota</taxon>
        <taxon>Myxococcia</taxon>
        <taxon>Myxococcales</taxon>
        <taxon>Cystobacterineae</taxon>
        <taxon>Archangiaceae</taxon>
        <taxon>Stigmatella</taxon>
    </lineage>
</organism>
<evidence type="ECO:0000313" key="3">
    <source>
        <dbReference type="Proteomes" id="UP000182719"/>
    </source>
</evidence>